<feature type="transmembrane region" description="Helical" evidence="1">
    <location>
        <begin position="41"/>
        <end position="60"/>
    </location>
</feature>
<keyword evidence="3" id="KW-1185">Reference proteome</keyword>
<sequence length="728" mass="80200">MNVPLTAEEIGWKSEGGNEPRKTSVDALVSLSDFFDSLLKSWWIVLAVLVIGVGSTFAYVKSVEPRFSPTSRIVVDMRQMLALATRLDPSIGIPKDSLLWTQVVLMRSEGNLLAVVDKLDLVNDPAFADVVGKADGKGSLLNRLSFGLLGRSGSQATSKPDDERLAVVRELQRYLDIRPITGTYVVNIEYLADDPVLGAEISNAVAEQYLKDQIFARYDATLRAEGWIERRLESLKDASSEAALAVEDYRQQHSLLEAGGRPLVEDDLKGMTLRVVKAGSDLAMAEATRDEAADLLKTGTLNSSTINSINDPNIVRLRRQYFDLQARIFELEQKAGEGTDSALADLRNQASTIEGQLRSSLVRIAAKADSDAKVAKTQLQNLQVLEEQTRRDFIIQQERSVRLRELERTARVMHEAYANFFAGYVQLTQRHAYPTSEARVLALASPPRRPSYPGKSLILMNAFAASLVVGSAIAVARQRSVSRLKAGDDVQVQVGCQCLAVLPRLPRRGAAARKALPTDEPDFIELTKDIGALVTSRMSGRGRGVVIAVTEGMPLGGGPALAEALAHSLTRRSEKVALIRAFVMPQSVKKEQWIGPEDAAGDAVKEFTLPMQMDQETTRQEYLERLIKSALEDYEIIVIDAPPLTHGADAGFVSQLADFTLLAVRWGAPYGPMLRDELEYQDGISSKLVGAVLYHAPRVPFAAGRRRIREWLFPRYGARSRGWSFSLR</sequence>
<dbReference type="GO" id="GO:0004713">
    <property type="term" value="F:protein tyrosine kinase activity"/>
    <property type="evidence" value="ECO:0007669"/>
    <property type="project" value="TreeGrafter"/>
</dbReference>
<proteinExistence type="predicted"/>
<dbReference type="KEGG" id="hdi:HDIA_4455"/>
<dbReference type="Proteomes" id="UP000223606">
    <property type="component" value="Chromosome 1"/>
</dbReference>
<dbReference type="AlphaFoldDB" id="A0A2C9DCK7"/>
<organism evidence="2 3">
    <name type="scientific">Hartmannibacter diazotrophicus</name>
    <dbReference type="NCBI Taxonomy" id="1482074"/>
    <lineage>
        <taxon>Bacteria</taxon>
        <taxon>Pseudomonadati</taxon>
        <taxon>Pseudomonadota</taxon>
        <taxon>Alphaproteobacteria</taxon>
        <taxon>Hyphomicrobiales</taxon>
        <taxon>Pleomorphomonadaceae</taxon>
        <taxon>Hartmannibacter</taxon>
    </lineage>
</organism>
<dbReference type="InterPro" id="IPR027417">
    <property type="entry name" value="P-loop_NTPase"/>
</dbReference>
<gene>
    <name evidence="2" type="ORF">HDIA_4455</name>
</gene>
<protein>
    <submittedName>
        <fullName evidence="2">Cryptic autophosphorylating protein tyrosine kinase Etk</fullName>
    </submittedName>
</protein>
<keyword evidence="1" id="KW-1133">Transmembrane helix</keyword>
<name>A0A2C9DCK7_9HYPH</name>
<evidence type="ECO:0000256" key="1">
    <source>
        <dbReference type="SAM" id="Phobius"/>
    </source>
</evidence>
<dbReference type="InterPro" id="IPR050445">
    <property type="entry name" value="Bact_polysacc_biosynth/exp"/>
</dbReference>
<keyword evidence="2" id="KW-0808">Transferase</keyword>
<dbReference type="RefSeq" id="WP_099558174.1">
    <property type="nucleotide sequence ID" value="NZ_LT960614.1"/>
</dbReference>
<dbReference type="EMBL" id="LT960614">
    <property type="protein sequence ID" value="SON57996.1"/>
    <property type="molecule type" value="Genomic_DNA"/>
</dbReference>
<dbReference type="PANTHER" id="PTHR32309:SF13">
    <property type="entry name" value="FERRIC ENTEROBACTIN TRANSPORT PROTEIN FEPE"/>
    <property type="match status" value="1"/>
</dbReference>
<feature type="transmembrane region" description="Helical" evidence="1">
    <location>
        <begin position="457"/>
        <end position="476"/>
    </location>
</feature>
<dbReference type="OrthoDB" id="230260at2"/>
<keyword evidence="1" id="KW-0812">Transmembrane</keyword>
<dbReference type="PANTHER" id="PTHR32309">
    <property type="entry name" value="TYROSINE-PROTEIN KINASE"/>
    <property type="match status" value="1"/>
</dbReference>
<evidence type="ECO:0000313" key="2">
    <source>
        <dbReference type="EMBL" id="SON57996.1"/>
    </source>
</evidence>
<evidence type="ECO:0000313" key="3">
    <source>
        <dbReference type="Proteomes" id="UP000223606"/>
    </source>
</evidence>
<dbReference type="GO" id="GO:0005886">
    <property type="term" value="C:plasma membrane"/>
    <property type="evidence" value="ECO:0007669"/>
    <property type="project" value="TreeGrafter"/>
</dbReference>
<dbReference type="Gene3D" id="3.40.50.300">
    <property type="entry name" value="P-loop containing nucleotide triphosphate hydrolases"/>
    <property type="match status" value="1"/>
</dbReference>
<accession>A0A2C9DCK7</accession>
<reference evidence="3" key="1">
    <citation type="submission" date="2017-09" db="EMBL/GenBank/DDBJ databases">
        <title>Genome sequence of Nannocystis excedens DSM 71.</title>
        <authorList>
            <person name="Blom J."/>
        </authorList>
    </citation>
    <scope>NUCLEOTIDE SEQUENCE [LARGE SCALE GENOMIC DNA]</scope>
    <source>
        <strain evidence="3">type strain: E19</strain>
    </source>
</reference>
<keyword evidence="1" id="KW-0472">Membrane</keyword>
<keyword evidence="2" id="KW-0418">Kinase</keyword>